<evidence type="ECO:0000313" key="2">
    <source>
        <dbReference type="EMBL" id="CAK5268539.1"/>
    </source>
</evidence>
<keyword evidence="3" id="KW-1185">Reference proteome</keyword>
<dbReference type="Proteomes" id="UP001295794">
    <property type="component" value="Unassembled WGS sequence"/>
</dbReference>
<evidence type="ECO:0000313" key="3">
    <source>
        <dbReference type="Proteomes" id="UP001295794"/>
    </source>
</evidence>
<comment type="caution">
    <text evidence="2">The sequence shown here is derived from an EMBL/GenBank/DDBJ whole genome shotgun (WGS) entry which is preliminary data.</text>
</comment>
<reference evidence="2" key="1">
    <citation type="submission" date="2023-11" db="EMBL/GenBank/DDBJ databases">
        <authorList>
            <person name="De Vega J J."/>
            <person name="De Vega J J."/>
        </authorList>
    </citation>
    <scope>NUCLEOTIDE SEQUENCE</scope>
</reference>
<dbReference type="AlphaFoldDB" id="A0AAD2JZ87"/>
<gene>
    <name evidence="2" type="ORF">MYCIT1_LOCUS11786</name>
</gene>
<feature type="region of interest" description="Disordered" evidence="1">
    <location>
        <begin position="387"/>
        <end position="416"/>
    </location>
</feature>
<feature type="compositionally biased region" description="Polar residues" evidence="1">
    <location>
        <begin position="406"/>
        <end position="416"/>
    </location>
</feature>
<proteinExistence type="predicted"/>
<dbReference type="EMBL" id="CAVNYO010000138">
    <property type="protein sequence ID" value="CAK5268539.1"/>
    <property type="molecule type" value="Genomic_DNA"/>
</dbReference>
<protein>
    <submittedName>
        <fullName evidence="2">Uncharacterized protein</fullName>
    </submittedName>
</protein>
<name>A0AAD2JZ87_9AGAR</name>
<sequence>MLSRNFSCLGRSRHIVPRSRTMVSYSPKVRAYPFQVSPKDALDKCVVSDRVIGTLEWLVETVTPENLVPVYFPAWLIDTELEGRVSFTNSGSKSPSNLKVTAVSWNSYLPGHTMEKLSMIPLLSKELNHERPIPFTSDLRTQHGRQVVCLPFETSPFHCLDAANTMSYEGSRVSDSTRLHSVQPNIWAAYPVLLPLYLAQFRLENQETVQTAAIEAFAADGRILLERSSRKIPADEEEIYKSVISRARVTLDRFGDFPMLTGLLNRFEAEKTNPSAQDRLDSQNWLYLQGSPTHFSNIKTVTCETSFTETKLSELAVLSRWIDRKLDPESLQTLAKSSWNWDDLRIRPFVAEEVSAVRDFIECGQTRAVAFAASEAASEDAELRAEAERCDSERNQTVPGWWREWQQGQEAKSGDT</sequence>
<accession>A0AAD2JZ87</accession>
<organism evidence="2 3">
    <name type="scientific">Mycena citricolor</name>
    <dbReference type="NCBI Taxonomy" id="2018698"/>
    <lineage>
        <taxon>Eukaryota</taxon>
        <taxon>Fungi</taxon>
        <taxon>Dikarya</taxon>
        <taxon>Basidiomycota</taxon>
        <taxon>Agaricomycotina</taxon>
        <taxon>Agaricomycetes</taxon>
        <taxon>Agaricomycetidae</taxon>
        <taxon>Agaricales</taxon>
        <taxon>Marasmiineae</taxon>
        <taxon>Mycenaceae</taxon>
        <taxon>Mycena</taxon>
    </lineage>
</organism>
<evidence type="ECO:0000256" key="1">
    <source>
        <dbReference type="SAM" id="MobiDB-lite"/>
    </source>
</evidence>